<keyword evidence="1" id="KW-0732">Signal</keyword>
<accession>A0A9P8CDB7</accession>
<proteinExistence type="predicted"/>
<organism evidence="2 3">
    <name type="scientific">Calycina marina</name>
    <dbReference type="NCBI Taxonomy" id="1763456"/>
    <lineage>
        <taxon>Eukaryota</taxon>
        <taxon>Fungi</taxon>
        <taxon>Dikarya</taxon>
        <taxon>Ascomycota</taxon>
        <taxon>Pezizomycotina</taxon>
        <taxon>Leotiomycetes</taxon>
        <taxon>Helotiales</taxon>
        <taxon>Pezizellaceae</taxon>
        <taxon>Calycina</taxon>
    </lineage>
</organism>
<comment type="caution">
    <text evidence="2">The sequence shown here is derived from an EMBL/GenBank/DDBJ whole genome shotgun (WGS) entry which is preliminary data.</text>
</comment>
<feature type="signal peptide" evidence="1">
    <location>
        <begin position="1"/>
        <end position="22"/>
    </location>
</feature>
<feature type="chain" id="PRO_5040478744" description="Secreted protein" evidence="1">
    <location>
        <begin position="23"/>
        <end position="73"/>
    </location>
</feature>
<reference evidence="2" key="1">
    <citation type="journal article" date="2021" name="IMA Fungus">
        <title>Genomic characterization of three marine fungi, including Emericellopsis atlantica sp. nov. with signatures of a generalist lifestyle and marine biomass degradation.</title>
        <authorList>
            <person name="Hagestad O.C."/>
            <person name="Hou L."/>
            <person name="Andersen J.H."/>
            <person name="Hansen E.H."/>
            <person name="Altermark B."/>
            <person name="Li C."/>
            <person name="Kuhnert E."/>
            <person name="Cox R.J."/>
            <person name="Crous P.W."/>
            <person name="Spatafora J.W."/>
            <person name="Lail K."/>
            <person name="Amirebrahimi M."/>
            <person name="Lipzen A."/>
            <person name="Pangilinan J."/>
            <person name="Andreopoulos W."/>
            <person name="Hayes R.D."/>
            <person name="Ng V."/>
            <person name="Grigoriev I.V."/>
            <person name="Jackson S.A."/>
            <person name="Sutton T.D.S."/>
            <person name="Dobson A.D.W."/>
            <person name="Rama T."/>
        </authorList>
    </citation>
    <scope>NUCLEOTIDE SEQUENCE</scope>
    <source>
        <strain evidence="2">TRa3180A</strain>
    </source>
</reference>
<evidence type="ECO:0000256" key="1">
    <source>
        <dbReference type="SAM" id="SignalP"/>
    </source>
</evidence>
<gene>
    <name evidence="2" type="ORF">BJ878DRAFT_513274</name>
</gene>
<dbReference type="EMBL" id="MU254026">
    <property type="protein sequence ID" value="KAG9242879.1"/>
    <property type="molecule type" value="Genomic_DNA"/>
</dbReference>
<keyword evidence="3" id="KW-1185">Reference proteome</keyword>
<dbReference type="AlphaFoldDB" id="A0A9P8CDB7"/>
<evidence type="ECO:0000313" key="3">
    <source>
        <dbReference type="Proteomes" id="UP000887226"/>
    </source>
</evidence>
<protein>
    <recommendedName>
        <fullName evidence="4">Secreted protein</fullName>
    </recommendedName>
</protein>
<name>A0A9P8CDB7_9HELO</name>
<dbReference type="Proteomes" id="UP000887226">
    <property type="component" value="Unassembled WGS sequence"/>
</dbReference>
<sequence length="73" mass="8150">MLKVRMVLIPCIFCLAPLPCDLHVHCNAETVRDNEVAGSTVNGSSVFGRDREIYCLGRKCETKEGRRKRGIGE</sequence>
<evidence type="ECO:0008006" key="4">
    <source>
        <dbReference type="Google" id="ProtNLM"/>
    </source>
</evidence>
<evidence type="ECO:0000313" key="2">
    <source>
        <dbReference type="EMBL" id="KAG9242879.1"/>
    </source>
</evidence>